<dbReference type="Gene3D" id="2.10.110.30">
    <property type="match status" value="1"/>
</dbReference>
<evidence type="ECO:0000256" key="4">
    <source>
        <dbReference type="SAM" id="Phobius"/>
    </source>
</evidence>
<evidence type="ECO:0000259" key="7">
    <source>
        <dbReference type="Pfam" id="PF22960"/>
    </source>
</evidence>
<comment type="similarity">
    <text evidence="2">Belongs to the E3 ubiquitin-protein ligase UBR1-like family.</text>
</comment>
<dbReference type="PANTHER" id="PTHR21497:SF24">
    <property type="entry name" value="E3 UBIQUITIN-PROTEIN LIGASE UBR1"/>
    <property type="match status" value="1"/>
</dbReference>
<comment type="function">
    <text evidence="2">Ubiquitin ligase protein which is a component of the N-end rule pathway. Recognizes and binds to proteins bearing specific N-terminal residues that are destabilizing according to the N-end rule, leading to their ubiquitination and subsequent degradation.</text>
</comment>
<feature type="region of interest" description="Disordered" evidence="3">
    <location>
        <begin position="1522"/>
        <end position="1544"/>
    </location>
</feature>
<dbReference type="EC" id="2.3.2.27" evidence="2"/>
<feature type="transmembrane region" description="Helical" evidence="4">
    <location>
        <begin position="6"/>
        <end position="27"/>
    </location>
</feature>
<dbReference type="Proteomes" id="UP000696485">
    <property type="component" value="Unassembled WGS sequence"/>
</dbReference>
<comment type="catalytic activity">
    <reaction evidence="2">
        <text>S-ubiquitinyl-[E2 ubiquitin-conjugating enzyme]-L-cysteine + [acceptor protein]-L-lysine = [E2 ubiquitin-conjugating enzyme]-L-cysteine + N(6)-ubiquitinyl-[acceptor protein]-L-lysine.</text>
        <dbReference type="EC" id="2.3.2.27"/>
    </reaction>
</comment>
<keyword evidence="2" id="KW-0833">Ubl conjugation pathway</keyword>
<dbReference type="GO" id="GO:0061630">
    <property type="term" value="F:ubiquitin protein ligase activity"/>
    <property type="evidence" value="ECO:0007669"/>
    <property type="project" value="UniProtKB-UniRule"/>
</dbReference>
<dbReference type="InterPro" id="IPR003769">
    <property type="entry name" value="ClpS_core"/>
</dbReference>
<evidence type="ECO:0000313" key="8">
    <source>
        <dbReference type="EMBL" id="KAF9325293.1"/>
    </source>
</evidence>
<evidence type="ECO:0000256" key="2">
    <source>
        <dbReference type="RuleBase" id="RU366018"/>
    </source>
</evidence>
<dbReference type="Pfam" id="PF18995">
    <property type="entry name" value="PRT6_C"/>
    <property type="match status" value="1"/>
</dbReference>
<feature type="transmembrane region" description="Helical" evidence="4">
    <location>
        <begin position="39"/>
        <end position="62"/>
    </location>
</feature>
<comment type="pathway">
    <text evidence="1 2">Protein modification; protein ubiquitination.</text>
</comment>
<feature type="transmembrane region" description="Helical" evidence="4">
    <location>
        <begin position="199"/>
        <end position="220"/>
    </location>
</feature>
<name>A0A9P5SCA1_9FUNG</name>
<keyword evidence="2" id="KW-0479">Metal-binding</keyword>
<protein>
    <recommendedName>
        <fullName evidence="2">E3 ubiquitin-protein ligase</fullName>
        <ecNumber evidence="2">2.3.2.27</ecNumber>
    </recommendedName>
</protein>
<keyword evidence="4" id="KW-1133">Transmembrane helix</keyword>
<keyword evidence="2" id="KW-0808">Transferase</keyword>
<keyword evidence="4" id="KW-0812">Transmembrane</keyword>
<dbReference type="EMBL" id="JAAAUY010000947">
    <property type="protein sequence ID" value="KAF9325293.1"/>
    <property type="molecule type" value="Genomic_DNA"/>
</dbReference>
<gene>
    <name evidence="8" type="ORF">BG006_011218</name>
</gene>
<feature type="compositionally biased region" description="Low complexity" evidence="3">
    <location>
        <begin position="1641"/>
        <end position="1651"/>
    </location>
</feature>
<dbReference type="InterPro" id="IPR014719">
    <property type="entry name" value="Ribosomal_bL12_C/ClpS-like"/>
</dbReference>
<dbReference type="InterPro" id="IPR055194">
    <property type="entry name" value="UBR1-like_WH"/>
</dbReference>
<evidence type="ECO:0000313" key="9">
    <source>
        <dbReference type="Proteomes" id="UP000696485"/>
    </source>
</evidence>
<evidence type="ECO:0000256" key="3">
    <source>
        <dbReference type="SAM" id="MobiDB-lite"/>
    </source>
</evidence>
<evidence type="ECO:0000259" key="5">
    <source>
        <dbReference type="Pfam" id="PF02617"/>
    </source>
</evidence>
<feature type="compositionally biased region" description="Polar residues" evidence="3">
    <location>
        <begin position="1659"/>
        <end position="1670"/>
    </location>
</feature>
<dbReference type="GO" id="GO:0008270">
    <property type="term" value="F:zinc ion binding"/>
    <property type="evidence" value="ECO:0007669"/>
    <property type="project" value="UniProtKB-UniRule"/>
</dbReference>
<accession>A0A9P5SCA1</accession>
<comment type="caution">
    <text evidence="8">The sequence shown here is derived from an EMBL/GenBank/DDBJ whole genome shotgun (WGS) entry which is preliminary data.</text>
</comment>
<feature type="transmembrane region" description="Helical" evidence="4">
    <location>
        <begin position="115"/>
        <end position="134"/>
    </location>
</feature>
<feature type="region of interest" description="Disordered" evidence="3">
    <location>
        <begin position="255"/>
        <end position="282"/>
    </location>
</feature>
<dbReference type="CDD" id="cd16482">
    <property type="entry name" value="RING-H2_UBR1-like"/>
    <property type="match status" value="1"/>
</dbReference>
<keyword evidence="9" id="KW-1185">Reference proteome</keyword>
<feature type="domain" description="E3 ubiquitin-protein ligase UBR1-like winged-helix" evidence="7">
    <location>
        <begin position="1219"/>
        <end position="1314"/>
    </location>
</feature>
<dbReference type="PANTHER" id="PTHR21497">
    <property type="entry name" value="UBIQUITIN LIGASE E3 ALPHA-RELATED"/>
    <property type="match status" value="1"/>
</dbReference>
<evidence type="ECO:0000259" key="6">
    <source>
        <dbReference type="Pfam" id="PF18995"/>
    </source>
</evidence>
<dbReference type="InterPro" id="IPR039164">
    <property type="entry name" value="UBR1-like"/>
</dbReference>
<keyword evidence="2" id="KW-0862">Zinc</keyword>
<evidence type="ECO:0000256" key="1">
    <source>
        <dbReference type="ARBA" id="ARBA00004906"/>
    </source>
</evidence>
<dbReference type="Gene3D" id="1.10.10.2670">
    <property type="entry name" value="E3 ubiquitin-protein ligase"/>
    <property type="match status" value="1"/>
</dbReference>
<dbReference type="Gene3D" id="3.30.1390.10">
    <property type="match status" value="1"/>
</dbReference>
<dbReference type="InterPro" id="IPR042065">
    <property type="entry name" value="E3_ELL-like"/>
</dbReference>
<dbReference type="InterPro" id="IPR044046">
    <property type="entry name" value="E3_ligase_UBR-like_C"/>
</dbReference>
<dbReference type="GO" id="GO:0071596">
    <property type="term" value="P:ubiquitin-dependent protein catabolic process via the N-end rule pathway"/>
    <property type="evidence" value="ECO:0007669"/>
    <property type="project" value="UniProtKB-UniRule"/>
</dbReference>
<dbReference type="Pfam" id="PF22960">
    <property type="entry name" value="WHD_UBR1"/>
    <property type="match status" value="1"/>
</dbReference>
<feature type="transmembrane region" description="Helical" evidence="4">
    <location>
        <begin position="154"/>
        <end position="178"/>
    </location>
</feature>
<feature type="domain" description="E3 ubiquitin-protein ligase UBR-like C-terminal" evidence="6">
    <location>
        <begin position="1874"/>
        <end position="2352"/>
    </location>
</feature>
<keyword evidence="4" id="KW-0472">Membrane</keyword>
<feature type="compositionally biased region" description="Low complexity" evidence="3">
    <location>
        <begin position="1777"/>
        <end position="1793"/>
    </location>
</feature>
<dbReference type="SUPFAM" id="SSF46785">
    <property type="entry name" value="Winged helix' DNA-binding domain"/>
    <property type="match status" value="1"/>
</dbReference>
<dbReference type="GO" id="GO:0016567">
    <property type="term" value="P:protein ubiquitination"/>
    <property type="evidence" value="ECO:0007669"/>
    <property type="project" value="UniProtKB-UniRule"/>
</dbReference>
<feature type="region of interest" description="Disordered" evidence="3">
    <location>
        <begin position="1473"/>
        <end position="1496"/>
    </location>
</feature>
<keyword evidence="2" id="KW-0863">Zinc-finger</keyword>
<dbReference type="InterPro" id="IPR036390">
    <property type="entry name" value="WH_DNA-bd_sf"/>
</dbReference>
<dbReference type="SUPFAM" id="SSF54736">
    <property type="entry name" value="ClpS-like"/>
    <property type="match status" value="1"/>
</dbReference>
<dbReference type="GO" id="GO:0005737">
    <property type="term" value="C:cytoplasm"/>
    <property type="evidence" value="ECO:0007669"/>
    <property type="project" value="TreeGrafter"/>
</dbReference>
<sequence>MTEIDLGAVLSLLTSLLSISLMSVLFGRKTAATTIANVNYPRFLVIALYVVSWSFTTIATILNSTNSGNLMSCSLSIFVCICLYAASKIVIYLFLIEKVYVVSSVTTRRKDTGLYGFNLMLLTPYTVILVLMIMNRVSILDENGHCYIGLKPLASITLVLYDILISCWLTILFIRPLMSAHSALRGPSKAKLHSVARRSLIGSILSLLTSSGNVLSLVYFRGYEDALLCLLTCTLDVTLNAVAVHWVTSSDKTLRDTHRSSRGNSSSHQNRHHGFSTEKQAIDTQPSVTVAPSFSNARWMDSPLRTYLRDAPRKFGNSLSESAQREINSELYASLWDNNDEYLHNYFPYFVEARQNGVTVLTDNGDDEYSPSARGQACGHTFKLGEGGHDTSFSVNAGGGGCCDCGDSEAWKVDLDCIYHSAKNIPAGEIEVMNLEYPPEVASSIRKTIATVLDFIIDTMTTSPENMNGTRESKEQIQRDAVDAGNIAGETTDLENMQYACILWNDEDHSFTEVIDRVSGATNMPSNYARKIAETVDTQGRAIVEVSSDIPRLMDIANTLAEIQLVVSIRSARETFKEQLCDLCISFLKSLAYIKGGAVSQKQSQTIREIICEELCSEWRRKPNKNTTMSHQDTVVEMEDDFIDIDGINPDEDRPIVSHSHLDGDMDVSGSTSESFNDKGFGGADTLDGDSEMLQASHDEDTPMLDSEALRDQQSADPLAKSARAGPPHRKLRIDWLLLLDLKFWKLPRANLREVYIGTLVLSPKYKKFMAVRFAFNYLKIARAFLVVDREPELSIILFSVQLFTVPTIAEMLAREHNFIYILCQILITFFQGPNYRGGPINCNLPPFKNRRYFHIFHDFRYILANDAVKQIVSSRPSYQTQMMECLNMFQGMHPNTRYSIDHVEFETDTWVNAFNVTLQLYKCCRQFSDCFSSNSKVLTQVLSRTVKKIYEWCDKHEEEMAQNFDHPPNAEQTQNFDQIPPPQTTLGGAMEGTGMDTGNALVPPTEPQPIKKTLVHTVTMPTTPPISFEVIAYKVSVQPVAFHHPLHWFLADLLENVNFLDRMELQKHGYESFRDMMLQFVGNDLDTLERRLFKLREIFDYPLRVCVLMAQIKANVWVRNGFVIRTQAQYYREVSLRENTYDSDIFLLQVSMILFDPELFLATALDRFELLDWFSGQREHSTYDLLQIVFMAEELLTLLIVCVSDRVNTAGFTIEQEIRREIVHGLCLKPIAYSELTKRIPERLTEHVRFDDTLKELASYRAPDGITDHGLYELKDEFFDEVDPYFIHFSRNNSEEAEEILKSRITKKSGNTIKSPQILPRLSRIERGPFASLGNLMHTKVMTQILFYTFWNVKAEPRIKSDTIIDQAAYIMQIAVLDPNNDAFRSLEQDLAGESTGNGMTGFMRHATFEKFPVIINGNERVRLSLLSILLQRADDPAYKSIHPKLSFVLNKFAEIGSNEAKTIVGQWKASKGLSESEDSGSSEQAEAERKKLANQERQARIMAQFAQAQKSFMSLNEDLYDSDTDEDEDDAKEKNEDEDQIPLDIGANKVAEAVWHYPTGTCIVCQEEMTQSSEYGMLAYVQPSHVLRQTPMDNSQFLLESAVSPLSLDVSATSIRPFGIASGFDKHRAAFGQEPESKPPLISSSSGKSASKEQPYRPQNTAKGFPTSSHRRGLYSSSCGHLMHIRCFETYVRSLQQRHDAQHNRNHPENPSQREYMCPLCKSLGNLLLPITWKGKKQTYPGVLIPSHQQSAESWLGSGAMSVLQQLTQEKKDAASAASASRAESSTSSGRRSSRGGLGLVPGFLRAATGTADPALPRPASESFSLSCSMGAAANQGAAEADSIKSMYLRLAEVFQMNHEDLLNPEEFLTYNQHPSQVGQVDIMWEAFAYTISCVEITQRGVNAANGTSTLIAGIQQQTLTLLRMMADTIVSYSSVMVNRPENRVHLAQLSWNRLAKIIQGCPGLERNEEAALRQLKPLLLEDPFFVLTELVFSSVEPSHLLETLYMVEISKTIVGLVTTDLSALLVQESRISSYCDSSLPALDASSTGILRSVVDLVIKELGVDEQAVASNLSRVPDQLLLKLVRSYTLPFLRKCALLFDARYGVLFPETQPAMSTAEPLDDEYARLASLLHLPELLPMCAKWTSDGVLRGIVGSWCRDLTSSSIDFVLPDSLSKTPGALPDISNVMRIGGSPTSMPSSSTSKPPLPIIGLNHPAIYELVGLPRRLDALFEQSIKYICPKCNTVPHDPALCLCCGTIVCSQSFCCLDGVDHEGRGECNTHALTCTGPVGIYLLIKKCVILLLHVRNGNGCFHPAPFLDEHGEADLGLRRGRPQFLNPLRYDDLRRLWLTHGIPIHVARKIEQSYDIGGWRTL</sequence>
<feature type="transmembrane region" description="Helical" evidence="4">
    <location>
        <begin position="74"/>
        <end position="95"/>
    </location>
</feature>
<feature type="domain" description="Adaptor protein ClpS core" evidence="5">
    <location>
        <begin position="497"/>
        <end position="548"/>
    </location>
</feature>
<dbReference type="GO" id="GO:0000151">
    <property type="term" value="C:ubiquitin ligase complex"/>
    <property type="evidence" value="ECO:0007669"/>
    <property type="project" value="TreeGrafter"/>
</dbReference>
<reference evidence="8" key="1">
    <citation type="journal article" date="2020" name="Fungal Divers.">
        <title>Resolving the Mortierellaceae phylogeny through synthesis of multi-gene phylogenetics and phylogenomics.</title>
        <authorList>
            <person name="Vandepol N."/>
            <person name="Liber J."/>
            <person name="Desiro A."/>
            <person name="Na H."/>
            <person name="Kennedy M."/>
            <person name="Barry K."/>
            <person name="Grigoriev I.V."/>
            <person name="Miller A.N."/>
            <person name="O'Donnell K."/>
            <person name="Stajich J.E."/>
            <person name="Bonito G."/>
        </authorList>
    </citation>
    <scope>NUCLEOTIDE SEQUENCE</scope>
    <source>
        <strain evidence="8">NVP1</strain>
    </source>
</reference>
<feature type="region of interest" description="Disordered" evidence="3">
    <location>
        <begin position="1776"/>
        <end position="1800"/>
    </location>
</feature>
<proteinExistence type="inferred from homology"/>
<dbReference type="Pfam" id="PF02617">
    <property type="entry name" value="ClpS"/>
    <property type="match status" value="1"/>
</dbReference>
<organism evidence="8 9">
    <name type="scientific">Podila minutissima</name>
    <dbReference type="NCBI Taxonomy" id="64525"/>
    <lineage>
        <taxon>Eukaryota</taxon>
        <taxon>Fungi</taxon>
        <taxon>Fungi incertae sedis</taxon>
        <taxon>Mucoromycota</taxon>
        <taxon>Mortierellomycotina</taxon>
        <taxon>Mortierellomycetes</taxon>
        <taxon>Mortierellales</taxon>
        <taxon>Mortierellaceae</taxon>
        <taxon>Podila</taxon>
    </lineage>
</organism>
<feature type="compositionally biased region" description="Acidic residues" evidence="3">
    <location>
        <begin position="1522"/>
        <end position="1543"/>
    </location>
</feature>
<feature type="region of interest" description="Disordered" evidence="3">
    <location>
        <begin position="1633"/>
        <end position="1673"/>
    </location>
</feature>